<keyword evidence="3" id="KW-1185">Reference proteome</keyword>
<dbReference type="OrthoDB" id="6631788at2"/>
<dbReference type="SUPFAM" id="SSF54060">
    <property type="entry name" value="His-Me finger endonucleases"/>
    <property type="match status" value="1"/>
</dbReference>
<sequence length="187" mass="22367">MVKSYRGEVWKRLHKEEWQDRFVYDVSNYGRLISYVQYPEGELINGGRTNGYTSFSPRLQNGKHKAYYMHRIVAELFLVKNDDDKYVIHKNFKKDDNRVENLAWTTKDEWVQHQHNSPGVKENKRKRKLRRVVTYSKLTYAQAVILKKKLLDPKRKTRIKVLAKQFGVSEMQLYRIKSGENWGDIKV</sequence>
<organism evidence="2 3">
    <name type="scientific">Salegentibacter mishustinae</name>
    <dbReference type="NCBI Taxonomy" id="270918"/>
    <lineage>
        <taxon>Bacteria</taxon>
        <taxon>Pseudomonadati</taxon>
        <taxon>Bacteroidota</taxon>
        <taxon>Flavobacteriia</taxon>
        <taxon>Flavobacteriales</taxon>
        <taxon>Flavobacteriaceae</taxon>
        <taxon>Salegentibacter</taxon>
    </lineage>
</organism>
<evidence type="ECO:0000313" key="2">
    <source>
        <dbReference type="EMBL" id="KRG30604.1"/>
    </source>
</evidence>
<dbReference type="EMBL" id="LKTP01000001">
    <property type="protein sequence ID" value="KRG30604.1"/>
    <property type="molecule type" value="Genomic_DNA"/>
</dbReference>
<dbReference type="Pfam" id="PF13392">
    <property type="entry name" value="HNH_3"/>
    <property type="match status" value="1"/>
</dbReference>
<proteinExistence type="predicted"/>
<gene>
    <name evidence="2" type="ORF">APR42_01700</name>
</gene>
<name>A0A0Q9ZC15_9FLAO</name>
<dbReference type="InterPro" id="IPR003615">
    <property type="entry name" value="HNH_nuc"/>
</dbReference>
<dbReference type="STRING" id="270918.APR42_01700"/>
<accession>A0A0Q9ZC15</accession>
<reference evidence="2" key="1">
    <citation type="submission" date="2015-10" db="EMBL/GenBank/DDBJ databases">
        <title>Draft genome sequence of Salegentibacter mishustinae KCTC 12263.</title>
        <authorList>
            <person name="Lin W."/>
            <person name="Zheng Q."/>
        </authorList>
    </citation>
    <scope>NUCLEOTIDE SEQUENCE [LARGE SCALE GENOMIC DNA]</scope>
    <source>
        <strain evidence="2">KCTC 12263</strain>
    </source>
</reference>
<feature type="domain" description="HNH nuclease" evidence="1">
    <location>
        <begin position="67"/>
        <end position="109"/>
    </location>
</feature>
<evidence type="ECO:0000313" key="3">
    <source>
        <dbReference type="Proteomes" id="UP000051643"/>
    </source>
</evidence>
<dbReference type="InterPro" id="IPR044925">
    <property type="entry name" value="His-Me_finger_sf"/>
</dbReference>
<dbReference type="AlphaFoldDB" id="A0A0Q9ZC15"/>
<evidence type="ECO:0000259" key="1">
    <source>
        <dbReference type="Pfam" id="PF13392"/>
    </source>
</evidence>
<dbReference type="Proteomes" id="UP000051643">
    <property type="component" value="Unassembled WGS sequence"/>
</dbReference>
<dbReference type="Gene3D" id="3.90.75.20">
    <property type="match status" value="1"/>
</dbReference>
<protein>
    <submittedName>
        <fullName evidence="2">Endodeoxyribonuclease</fullName>
    </submittedName>
</protein>
<dbReference type="RefSeq" id="WP_057480654.1">
    <property type="nucleotide sequence ID" value="NZ_BMWR01000002.1"/>
</dbReference>
<comment type="caution">
    <text evidence="2">The sequence shown here is derived from an EMBL/GenBank/DDBJ whole genome shotgun (WGS) entry which is preliminary data.</text>
</comment>